<evidence type="ECO:0000256" key="1">
    <source>
        <dbReference type="SAM" id="SignalP"/>
    </source>
</evidence>
<sequence>MRFFKILVLIFIFSTKLSYATDFKLSSSDQVGDIKYFSLQVQNDNKIKNIDVGLEGDSNNVTIKQYYTFPCKWGGVTGIRLSMDSSSADGPLSFDNIYMLDSELNIVFAKSYSHVGKKWIDPISLNSAVCNRTSGGLKNDPSTKKDYIVDFEAIQQGPFTLKGIDNVSIKYVRADSLNFIREDVHGETIIDSIENHDNVAPSVRTVFFMNINSEMNIISLVSWGGSMDEGDYYKVYGYTYDKKGNIHTNAILDKDLNLSGYNAKNKPFKYKNAISVKKYILENHGS</sequence>
<accession>A0A379Y2I7</accession>
<feature type="chain" id="PRO_5017020832" evidence="1">
    <location>
        <begin position="21"/>
        <end position="286"/>
    </location>
</feature>
<proteinExistence type="predicted"/>
<reference evidence="2 3" key="1">
    <citation type="submission" date="2018-06" db="EMBL/GenBank/DDBJ databases">
        <authorList>
            <consortium name="Pathogen Informatics"/>
            <person name="Doyle S."/>
        </authorList>
    </citation>
    <scope>NUCLEOTIDE SEQUENCE [LARGE SCALE GENOMIC DNA]</scope>
    <source>
        <strain evidence="2 3">NCTC5798</strain>
    </source>
</reference>
<dbReference type="EMBL" id="UGXK01000002">
    <property type="protein sequence ID" value="SUI39584.1"/>
    <property type="molecule type" value="Genomic_DNA"/>
</dbReference>
<dbReference type="Proteomes" id="UP000255534">
    <property type="component" value="Unassembled WGS sequence"/>
</dbReference>
<protein>
    <submittedName>
        <fullName evidence="2">Uncharacterized protein</fullName>
    </submittedName>
</protein>
<organism evidence="2 3">
    <name type="scientific">Salmonella enterica I</name>
    <dbReference type="NCBI Taxonomy" id="59201"/>
    <lineage>
        <taxon>Bacteria</taxon>
        <taxon>Pseudomonadati</taxon>
        <taxon>Pseudomonadota</taxon>
        <taxon>Gammaproteobacteria</taxon>
        <taxon>Enterobacterales</taxon>
        <taxon>Enterobacteriaceae</taxon>
        <taxon>Salmonella</taxon>
    </lineage>
</organism>
<evidence type="ECO:0000313" key="3">
    <source>
        <dbReference type="Proteomes" id="UP000255534"/>
    </source>
</evidence>
<name>A0A379Y2I7_SALET</name>
<keyword evidence="1" id="KW-0732">Signal</keyword>
<evidence type="ECO:0000313" key="2">
    <source>
        <dbReference type="EMBL" id="SUI39584.1"/>
    </source>
</evidence>
<feature type="signal peptide" evidence="1">
    <location>
        <begin position="1"/>
        <end position="20"/>
    </location>
</feature>
<dbReference type="AlphaFoldDB" id="A0A379Y2I7"/>
<gene>
    <name evidence="2" type="ORF">NCTC5798_06025</name>
</gene>